<dbReference type="Proteomes" id="UP000075885">
    <property type="component" value="Unassembled WGS sequence"/>
</dbReference>
<organism evidence="2 3">
    <name type="scientific">Anopheles epiroticus</name>
    <dbReference type="NCBI Taxonomy" id="199890"/>
    <lineage>
        <taxon>Eukaryota</taxon>
        <taxon>Metazoa</taxon>
        <taxon>Ecdysozoa</taxon>
        <taxon>Arthropoda</taxon>
        <taxon>Hexapoda</taxon>
        <taxon>Insecta</taxon>
        <taxon>Pterygota</taxon>
        <taxon>Neoptera</taxon>
        <taxon>Endopterygota</taxon>
        <taxon>Diptera</taxon>
        <taxon>Nematocera</taxon>
        <taxon>Culicoidea</taxon>
        <taxon>Culicidae</taxon>
        <taxon>Anophelinae</taxon>
        <taxon>Anopheles</taxon>
    </lineage>
</organism>
<evidence type="ECO:0000313" key="3">
    <source>
        <dbReference type="Proteomes" id="UP000075885"/>
    </source>
</evidence>
<evidence type="ECO:0000256" key="1">
    <source>
        <dbReference type="SAM" id="MobiDB-lite"/>
    </source>
</evidence>
<sequence>MYVVANDALQQIHGYRARLLAFIEVRSNSSELVSVVPPRCNPHSSPYELMPNTMFASATRSSSVCTITFSPSTVMSGRLKWASAVRAAIEQQSMALPSWFSTVTSTRSFHTFSSDTRHSDSRSTQPESFSARSRMRFSCTHSSDWRPPSKCGAAIGPSSTFTKSIPSFGRVAFGSTTSQVIRARARVSPRMTCTRPHSLPKHILSLRNSSCVRPSIRW</sequence>
<proteinExistence type="predicted"/>
<name>A0A182PA20_9DIPT</name>
<accession>A0A182PA20</accession>
<dbReference type="EnsemblMetazoa" id="AEPI003774-RA">
    <property type="protein sequence ID" value="AEPI003774-PA"/>
    <property type="gene ID" value="AEPI003774"/>
</dbReference>
<reference evidence="2" key="2">
    <citation type="submission" date="2020-05" db="UniProtKB">
        <authorList>
            <consortium name="EnsemblMetazoa"/>
        </authorList>
    </citation>
    <scope>IDENTIFICATION</scope>
    <source>
        <strain evidence="2">Epiroticus2</strain>
    </source>
</reference>
<keyword evidence="3" id="KW-1185">Reference proteome</keyword>
<dbReference type="VEuPathDB" id="VectorBase:AEPI003774"/>
<protein>
    <submittedName>
        <fullName evidence="2">Uncharacterized protein</fullName>
    </submittedName>
</protein>
<dbReference type="AlphaFoldDB" id="A0A182PA20"/>
<feature type="region of interest" description="Disordered" evidence="1">
    <location>
        <begin position="111"/>
        <end position="134"/>
    </location>
</feature>
<reference evidence="3" key="1">
    <citation type="submission" date="2013-03" db="EMBL/GenBank/DDBJ databases">
        <title>The Genome Sequence of Anopheles epiroticus epiroticus2.</title>
        <authorList>
            <consortium name="The Broad Institute Genomics Platform"/>
            <person name="Neafsey D.E."/>
            <person name="Howell P."/>
            <person name="Walker B."/>
            <person name="Young S.K."/>
            <person name="Zeng Q."/>
            <person name="Gargeya S."/>
            <person name="Fitzgerald M."/>
            <person name="Haas B."/>
            <person name="Abouelleil A."/>
            <person name="Allen A.W."/>
            <person name="Alvarado L."/>
            <person name="Arachchi H.M."/>
            <person name="Berlin A.M."/>
            <person name="Chapman S.B."/>
            <person name="Gainer-Dewar J."/>
            <person name="Goldberg J."/>
            <person name="Griggs A."/>
            <person name="Gujja S."/>
            <person name="Hansen M."/>
            <person name="Howarth C."/>
            <person name="Imamovic A."/>
            <person name="Ireland A."/>
            <person name="Larimer J."/>
            <person name="McCowan C."/>
            <person name="Murphy C."/>
            <person name="Pearson M."/>
            <person name="Poon T.W."/>
            <person name="Priest M."/>
            <person name="Roberts A."/>
            <person name="Saif S."/>
            <person name="Shea T."/>
            <person name="Sisk P."/>
            <person name="Sykes S."/>
            <person name="Wortman J."/>
            <person name="Nusbaum C."/>
            <person name="Birren B."/>
        </authorList>
    </citation>
    <scope>NUCLEOTIDE SEQUENCE [LARGE SCALE GENOMIC DNA]</scope>
    <source>
        <strain evidence="3">Epiroticus2</strain>
    </source>
</reference>
<evidence type="ECO:0000313" key="2">
    <source>
        <dbReference type="EnsemblMetazoa" id="AEPI003774-PA"/>
    </source>
</evidence>